<dbReference type="EMBL" id="DF849907">
    <property type="protein sequence ID" value="GAT59817.1"/>
    <property type="molecule type" value="Genomic_DNA"/>
</dbReference>
<keyword evidence="2" id="KW-1185">Reference proteome</keyword>
<dbReference type="SUPFAM" id="SSF56112">
    <property type="entry name" value="Protein kinase-like (PK-like)"/>
    <property type="match status" value="1"/>
</dbReference>
<reference evidence="1" key="1">
    <citation type="submission" date="2014-09" db="EMBL/GenBank/DDBJ databases">
        <title>Genome sequence of the luminous mushroom Mycena chlorophos for searching fungal bioluminescence genes.</title>
        <authorList>
            <person name="Tanaka Y."/>
            <person name="Kasuga D."/>
            <person name="Oba Y."/>
            <person name="Hase S."/>
            <person name="Sato K."/>
            <person name="Oba Y."/>
            <person name="Sakakibara Y."/>
        </authorList>
    </citation>
    <scope>NUCLEOTIDE SEQUENCE</scope>
</reference>
<dbReference type="PANTHER" id="PTHR37171">
    <property type="entry name" value="SERINE/THREONINE-PROTEIN KINASE YRZF-RELATED"/>
    <property type="match status" value="1"/>
</dbReference>
<evidence type="ECO:0008006" key="3">
    <source>
        <dbReference type="Google" id="ProtNLM"/>
    </source>
</evidence>
<evidence type="ECO:0000313" key="2">
    <source>
        <dbReference type="Proteomes" id="UP000815677"/>
    </source>
</evidence>
<name>A0ABQ0M9A0_MYCCL</name>
<dbReference type="Proteomes" id="UP000815677">
    <property type="component" value="Unassembled WGS sequence"/>
</dbReference>
<evidence type="ECO:0000313" key="1">
    <source>
        <dbReference type="EMBL" id="GAT59817.1"/>
    </source>
</evidence>
<proteinExistence type="predicted"/>
<accession>A0ABQ0M9A0</accession>
<sequence>MCYRRRYLAEITACQIFDPLNVIHSGKEITTARNFLKPPPTSTMSASSSGTFAAGDTIQLRLEDGLERRYTIIKLFLPFTRSVVLLARPDQQTGPVVLKLYDPRYLNERHVLSQYRPSFPWDAKLEREAAETRRREECPGAGDLQRLLWAEEDVAWNSERALLWEEWFYRECMNSFANESSAYDQMTSMQGGAIPKLLGRGVVVDSERDIEVPALVLEYVEGISMQDAPHSVVRAATDAWAHLSQAVIRFNKLDIAHEDINQTNILLSPDGGRAVIIDFGRARRGQPTMRGVDYDARRLEELFRKKGLCISSSG</sequence>
<dbReference type="PANTHER" id="PTHR37171:SF1">
    <property type="entry name" value="SERINE_THREONINE-PROTEIN KINASE YRZF-RELATED"/>
    <property type="match status" value="1"/>
</dbReference>
<dbReference type="Pfam" id="PF06293">
    <property type="entry name" value="Kdo"/>
    <property type="match status" value="1"/>
</dbReference>
<protein>
    <recommendedName>
        <fullName evidence="3">Protein kinase domain-containing protein</fullName>
    </recommendedName>
</protein>
<gene>
    <name evidence="1" type="ORF">MCHLO_16057</name>
</gene>
<dbReference type="InterPro" id="IPR052396">
    <property type="entry name" value="Meiotic_Drive_Suppr_Kinase"/>
</dbReference>
<dbReference type="Gene3D" id="1.10.510.10">
    <property type="entry name" value="Transferase(Phosphotransferase) domain 1"/>
    <property type="match status" value="1"/>
</dbReference>
<dbReference type="InterPro" id="IPR011009">
    <property type="entry name" value="Kinase-like_dom_sf"/>
</dbReference>
<organism evidence="1 2">
    <name type="scientific">Mycena chlorophos</name>
    <name type="common">Agaric fungus</name>
    <name type="synonym">Agaricus chlorophos</name>
    <dbReference type="NCBI Taxonomy" id="658473"/>
    <lineage>
        <taxon>Eukaryota</taxon>
        <taxon>Fungi</taxon>
        <taxon>Dikarya</taxon>
        <taxon>Basidiomycota</taxon>
        <taxon>Agaricomycotina</taxon>
        <taxon>Agaricomycetes</taxon>
        <taxon>Agaricomycetidae</taxon>
        <taxon>Agaricales</taxon>
        <taxon>Marasmiineae</taxon>
        <taxon>Mycenaceae</taxon>
        <taxon>Mycena</taxon>
    </lineage>
</organism>